<evidence type="ECO:0000256" key="1">
    <source>
        <dbReference type="SAM" id="MobiDB-lite"/>
    </source>
</evidence>
<sequence length="282" mass="30363">MLGLDRCVPHQLSRLHCTSRNLAADDFTIAGYSNYGLATIVGLIVSLKAISLEMKPETCNSSETITNTLGATVAERLACSPPGSISARISPDFSMWESCQSMPFVGGFSRGSPVSLAPSFRRCSILISITPIGSQDLDVKSHPNLFTRSQIQTEVSRNSNPESPRRKPPRNQLCHGGEFFFPDAWTCSPRPGTHGTGKRPARVPERPVGPTLALHRAGPGPCLCVVHSTSPSIIRTGQAGPGLCSLPCVPGLIYARTSRVKSSPESEVTRAYEHWTGRARLV</sequence>
<protein>
    <submittedName>
        <fullName evidence="2">Uncharacterized protein</fullName>
    </submittedName>
</protein>
<name>A0ABQ9HCP9_9NEOP</name>
<organism evidence="2 3">
    <name type="scientific">Dryococelus australis</name>
    <dbReference type="NCBI Taxonomy" id="614101"/>
    <lineage>
        <taxon>Eukaryota</taxon>
        <taxon>Metazoa</taxon>
        <taxon>Ecdysozoa</taxon>
        <taxon>Arthropoda</taxon>
        <taxon>Hexapoda</taxon>
        <taxon>Insecta</taxon>
        <taxon>Pterygota</taxon>
        <taxon>Neoptera</taxon>
        <taxon>Polyneoptera</taxon>
        <taxon>Phasmatodea</taxon>
        <taxon>Verophasmatodea</taxon>
        <taxon>Anareolatae</taxon>
        <taxon>Phasmatidae</taxon>
        <taxon>Eurycanthinae</taxon>
        <taxon>Dryococelus</taxon>
    </lineage>
</organism>
<comment type="caution">
    <text evidence="2">The sequence shown here is derived from an EMBL/GenBank/DDBJ whole genome shotgun (WGS) entry which is preliminary data.</text>
</comment>
<accession>A0ABQ9HCP9</accession>
<keyword evidence="3" id="KW-1185">Reference proteome</keyword>
<evidence type="ECO:0000313" key="2">
    <source>
        <dbReference type="EMBL" id="KAJ8882102.1"/>
    </source>
</evidence>
<dbReference type="Proteomes" id="UP001159363">
    <property type="component" value="Chromosome 5"/>
</dbReference>
<feature type="region of interest" description="Disordered" evidence="1">
    <location>
        <begin position="151"/>
        <end position="172"/>
    </location>
</feature>
<proteinExistence type="predicted"/>
<feature type="region of interest" description="Disordered" evidence="1">
    <location>
        <begin position="185"/>
        <end position="204"/>
    </location>
</feature>
<gene>
    <name evidence="2" type="ORF">PR048_018590</name>
</gene>
<dbReference type="EMBL" id="JARBHB010000006">
    <property type="protein sequence ID" value="KAJ8882102.1"/>
    <property type="molecule type" value="Genomic_DNA"/>
</dbReference>
<reference evidence="2 3" key="1">
    <citation type="submission" date="2023-02" db="EMBL/GenBank/DDBJ databases">
        <title>LHISI_Scaffold_Assembly.</title>
        <authorList>
            <person name="Stuart O.P."/>
            <person name="Cleave R."/>
            <person name="Magrath M.J.L."/>
            <person name="Mikheyev A.S."/>
        </authorList>
    </citation>
    <scope>NUCLEOTIDE SEQUENCE [LARGE SCALE GENOMIC DNA]</scope>
    <source>
        <strain evidence="2">Daus_M_001</strain>
        <tissue evidence="2">Leg muscle</tissue>
    </source>
</reference>
<feature type="compositionally biased region" description="Polar residues" evidence="1">
    <location>
        <begin position="151"/>
        <end position="162"/>
    </location>
</feature>
<evidence type="ECO:0000313" key="3">
    <source>
        <dbReference type="Proteomes" id="UP001159363"/>
    </source>
</evidence>